<gene>
    <name evidence="4" type="ORF">J3Q64DRAFT_1707851</name>
</gene>
<keyword evidence="2" id="KW-0175">Coiled coil</keyword>
<dbReference type="PANTHER" id="PTHR31996">
    <property type="entry name" value="COILED-COIL DOMAIN-CONTAINING PROTEIN 115"/>
    <property type="match status" value="1"/>
</dbReference>
<dbReference type="InterPro" id="IPR040357">
    <property type="entry name" value="Vma22/CCDC115"/>
</dbReference>
<keyword evidence="5" id="KW-1185">Reference proteome</keyword>
<feature type="coiled-coil region" evidence="2">
    <location>
        <begin position="205"/>
        <end position="232"/>
    </location>
</feature>
<evidence type="ECO:0000256" key="1">
    <source>
        <dbReference type="ARBA" id="ARBA00093634"/>
    </source>
</evidence>
<dbReference type="EMBL" id="JBCLYO010000001">
    <property type="protein sequence ID" value="KAL0096470.1"/>
    <property type="molecule type" value="Genomic_DNA"/>
</dbReference>
<feature type="region of interest" description="Disordered" evidence="3">
    <location>
        <begin position="81"/>
        <end position="143"/>
    </location>
</feature>
<evidence type="ECO:0000256" key="3">
    <source>
        <dbReference type="SAM" id="MobiDB-lite"/>
    </source>
</evidence>
<dbReference type="Proteomes" id="UP001448207">
    <property type="component" value="Unassembled WGS sequence"/>
</dbReference>
<feature type="compositionally biased region" description="Low complexity" evidence="3">
    <location>
        <begin position="103"/>
        <end position="138"/>
    </location>
</feature>
<accession>A0ABR3BDG8</accession>
<feature type="compositionally biased region" description="Basic and acidic residues" evidence="3">
    <location>
        <begin position="85"/>
        <end position="96"/>
    </location>
</feature>
<evidence type="ECO:0000313" key="4">
    <source>
        <dbReference type="EMBL" id="KAL0096470.1"/>
    </source>
</evidence>
<name>A0ABR3BDG8_PHYBL</name>
<dbReference type="PANTHER" id="PTHR31996:SF2">
    <property type="entry name" value="COILED-COIL DOMAIN-CONTAINING PROTEIN 115"/>
    <property type="match status" value="1"/>
</dbReference>
<comment type="caution">
    <text evidence="4">The sequence shown here is derived from an EMBL/GenBank/DDBJ whole genome shotgun (WGS) entry which is preliminary data.</text>
</comment>
<dbReference type="Pfam" id="PF21730">
    <property type="entry name" value="Vma22_CCDC115"/>
    <property type="match status" value="2"/>
</dbReference>
<proteinExistence type="predicted"/>
<evidence type="ECO:0000256" key="2">
    <source>
        <dbReference type="SAM" id="Coils"/>
    </source>
</evidence>
<protein>
    <recommendedName>
        <fullName evidence="1">Vacuolar ATPase assembly protein VMA22</fullName>
    </recommendedName>
</protein>
<organism evidence="4 5">
    <name type="scientific">Phycomyces blakesleeanus</name>
    <dbReference type="NCBI Taxonomy" id="4837"/>
    <lineage>
        <taxon>Eukaryota</taxon>
        <taxon>Fungi</taxon>
        <taxon>Fungi incertae sedis</taxon>
        <taxon>Mucoromycota</taxon>
        <taxon>Mucoromycotina</taxon>
        <taxon>Mucoromycetes</taxon>
        <taxon>Mucorales</taxon>
        <taxon>Phycomycetaceae</taxon>
        <taxon>Phycomyces</taxon>
    </lineage>
</organism>
<reference evidence="4 5" key="1">
    <citation type="submission" date="2024-04" db="EMBL/GenBank/DDBJ databases">
        <title>Symmetric and asymmetric DNA N6-adenine methylation regulates different biological responses in Mucorales.</title>
        <authorList>
            <consortium name="Lawrence Berkeley National Laboratory"/>
            <person name="Lax C."/>
            <person name="Mondo S.J."/>
            <person name="Osorio-Concepcion M."/>
            <person name="Muszewska A."/>
            <person name="Corrochano-Luque M."/>
            <person name="Gutierrez G."/>
            <person name="Riley R."/>
            <person name="Lipzen A."/>
            <person name="Guo J."/>
            <person name="Hundley H."/>
            <person name="Amirebrahimi M."/>
            <person name="Ng V."/>
            <person name="Lorenzo-Gutierrez D."/>
            <person name="Binder U."/>
            <person name="Yang J."/>
            <person name="Song Y."/>
            <person name="Canovas D."/>
            <person name="Navarro E."/>
            <person name="Freitag M."/>
            <person name="Gabaldon T."/>
            <person name="Grigoriev I.V."/>
            <person name="Corrochano L.M."/>
            <person name="Nicolas F.E."/>
            <person name="Garre V."/>
        </authorList>
    </citation>
    <scope>NUCLEOTIDE SEQUENCE [LARGE SCALE GENOMIC DNA]</scope>
    <source>
        <strain evidence="4 5">L51</strain>
    </source>
</reference>
<sequence>MAMTEQLEKVCLQLDDLALQYLSKLEEYGREWETCSSDFQQGYLDLAQAKYTMGFTTISQSSYDERMKALLRIQIENNTFSISKPPEHPVESETNLRRRTAPTTSTSTSASTSTSSSASSSSSSNININNTNTNNSFSTKKKDSEWIEIERELELPEEYEMNEKKPEKPKKPNNDPLRWFGYLVSPSLRTSQKHFKTATMRIIEQANRMKELKCLEEEYNALQKKKILLLDQSIP</sequence>
<evidence type="ECO:0000313" key="5">
    <source>
        <dbReference type="Proteomes" id="UP001448207"/>
    </source>
</evidence>